<proteinExistence type="predicted"/>
<sequence>MVEKVSEYYNYTGEIPQAEEYFIKLFKKNHHQKIHREAIEFSYKNSHYK</sequence>
<accession>A0A1W1C210</accession>
<dbReference type="EMBL" id="FPHE01000093">
    <property type="protein sequence ID" value="SFV59806.1"/>
    <property type="molecule type" value="Genomic_DNA"/>
</dbReference>
<reference evidence="1" key="1">
    <citation type="submission" date="2016-10" db="EMBL/GenBank/DDBJ databases">
        <authorList>
            <person name="de Groot N.N."/>
        </authorList>
    </citation>
    <scope>NUCLEOTIDE SEQUENCE</scope>
</reference>
<gene>
    <name evidence="1" type="ORF">MNB_SV-12-210</name>
</gene>
<protein>
    <submittedName>
        <fullName evidence="1">Uncharacterized protein</fullName>
    </submittedName>
</protein>
<organism evidence="1">
    <name type="scientific">hydrothermal vent metagenome</name>
    <dbReference type="NCBI Taxonomy" id="652676"/>
    <lineage>
        <taxon>unclassified sequences</taxon>
        <taxon>metagenomes</taxon>
        <taxon>ecological metagenomes</taxon>
    </lineage>
</organism>
<dbReference type="AlphaFoldDB" id="A0A1W1C210"/>
<evidence type="ECO:0000313" key="1">
    <source>
        <dbReference type="EMBL" id="SFV59806.1"/>
    </source>
</evidence>
<name>A0A1W1C210_9ZZZZ</name>